<dbReference type="OrthoDB" id="8954335at2759"/>
<dbReference type="Pfam" id="PF02493">
    <property type="entry name" value="MORN"/>
    <property type="match status" value="2"/>
</dbReference>
<dbReference type="PANTHER" id="PTHR31594:SF14">
    <property type="entry name" value="FIBRONECTIN TYPE-III DOMAIN-CONTAINING PROTEIN"/>
    <property type="match status" value="1"/>
</dbReference>
<dbReference type="STRING" id="745531.A0A0C3S318"/>
<dbReference type="EMBL" id="KN840584">
    <property type="protein sequence ID" value="KIP04152.1"/>
    <property type="molecule type" value="Genomic_DNA"/>
</dbReference>
<feature type="domain" description="SNTX MACPF/CDC-like" evidence="2">
    <location>
        <begin position="11"/>
        <end position="170"/>
    </location>
</feature>
<dbReference type="PANTHER" id="PTHR31594">
    <property type="entry name" value="AIG1-TYPE G DOMAIN-CONTAINING PROTEIN"/>
    <property type="match status" value="1"/>
</dbReference>
<name>A0A0C3S318_PHLG1</name>
<protein>
    <recommendedName>
        <fullName evidence="2">SNTX MACPF/CDC-like domain-containing protein</fullName>
    </recommendedName>
</protein>
<sequence>MTDKQDQLTVQALGRPSYLGQLYDATTSTFISGFSFIHRQDVTSASIITPVPSTIVDFKEIKSMMDRARSLDLSASLSLSILGGAIDLRGIGSYLENKHECAESNTVAMLVRIRTVNSTLDVNRLRGMQAMNAEDLAATRATHVVTSITYGGNIIGTATQQSDASSSNDRLEGKFNLEVFKGIGKLFGVTGEARVDERERERLEKYNLHIRLDGDFQPPSDEVLPTTAGELLQIMKKSMSFIRGDGVPCDITLTPLQWFHPGVPTFRELQDADLRSLNELYDRILSLDNNRTWLTRSVEEHHAIFPSFVDACRQNSNVVADLVSRSRQALRLFLQRYRSGVDDSAMPVDFQQEMSGRFTEEIARYEGDREKWLLMVEWMRAGKNHDFPLVPVSEVRSCLNRAGTGSVALVLVPDSVQFSAMLQTYRVLAGDIRKWQSTRARVPPGANEPTSTSDPREIQYLSVYADPRVDEQLKKLDDSTSSVGRALNTARQSRTAAFLTYGLSSDGLAQLQWNVLNQDGWGVLVNQEEGWRYIGHVKKGLRHGSGIITYVDGSIYSGGWFQGKRDGFGKLYPSEEAADNGEPSTDGVFCDNLLVRDGVVVKATVSRHGAPTQFSHVTLRSGDSTTAHVNKIGRVFGWRLGQKFEVRLESSVGSFERISVLVNGSRIDPSEDPDVALSSWPLDAAGDKIVNSQAI</sequence>
<organism evidence="3 4">
    <name type="scientific">Phlebiopsis gigantea (strain 11061_1 CR5-6)</name>
    <name type="common">White-rot fungus</name>
    <name type="synonym">Peniophora gigantea</name>
    <dbReference type="NCBI Taxonomy" id="745531"/>
    <lineage>
        <taxon>Eukaryota</taxon>
        <taxon>Fungi</taxon>
        <taxon>Dikarya</taxon>
        <taxon>Basidiomycota</taxon>
        <taxon>Agaricomycotina</taxon>
        <taxon>Agaricomycetes</taxon>
        <taxon>Polyporales</taxon>
        <taxon>Phanerochaetaceae</taxon>
        <taxon>Phlebiopsis</taxon>
    </lineage>
</organism>
<dbReference type="Pfam" id="PF24674">
    <property type="entry name" value="MACPF_SNTX"/>
    <property type="match status" value="1"/>
</dbReference>
<reference evidence="3 4" key="1">
    <citation type="journal article" date="2014" name="PLoS Genet.">
        <title>Analysis of the Phlebiopsis gigantea genome, transcriptome and secretome provides insight into its pioneer colonization strategies of wood.</title>
        <authorList>
            <person name="Hori C."/>
            <person name="Ishida T."/>
            <person name="Igarashi K."/>
            <person name="Samejima M."/>
            <person name="Suzuki H."/>
            <person name="Master E."/>
            <person name="Ferreira P."/>
            <person name="Ruiz-Duenas F.J."/>
            <person name="Held B."/>
            <person name="Canessa P."/>
            <person name="Larrondo L.F."/>
            <person name="Schmoll M."/>
            <person name="Druzhinina I.S."/>
            <person name="Kubicek C.P."/>
            <person name="Gaskell J.A."/>
            <person name="Kersten P."/>
            <person name="St John F."/>
            <person name="Glasner J."/>
            <person name="Sabat G."/>
            <person name="Splinter BonDurant S."/>
            <person name="Syed K."/>
            <person name="Yadav J."/>
            <person name="Mgbeahuruike A.C."/>
            <person name="Kovalchuk A."/>
            <person name="Asiegbu F.O."/>
            <person name="Lackner G."/>
            <person name="Hoffmeister D."/>
            <person name="Rencoret J."/>
            <person name="Gutierrez A."/>
            <person name="Sun H."/>
            <person name="Lindquist E."/>
            <person name="Barry K."/>
            <person name="Riley R."/>
            <person name="Grigoriev I.V."/>
            <person name="Henrissat B."/>
            <person name="Kues U."/>
            <person name="Berka R.M."/>
            <person name="Martinez A.T."/>
            <person name="Covert S.F."/>
            <person name="Blanchette R.A."/>
            <person name="Cullen D."/>
        </authorList>
    </citation>
    <scope>NUCLEOTIDE SEQUENCE [LARGE SCALE GENOMIC DNA]</scope>
    <source>
        <strain evidence="3 4">11061_1 CR5-6</strain>
    </source>
</reference>
<proteinExistence type="predicted"/>
<dbReference type="InterPro" id="IPR056072">
    <property type="entry name" value="SNTX_MACPF/CDC-like_dom"/>
</dbReference>
<dbReference type="AlphaFoldDB" id="A0A0C3S318"/>
<evidence type="ECO:0000313" key="3">
    <source>
        <dbReference type="EMBL" id="KIP04152.1"/>
    </source>
</evidence>
<dbReference type="InterPro" id="IPR003409">
    <property type="entry name" value="MORN"/>
</dbReference>
<dbReference type="SMART" id="SM00698">
    <property type="entry name" value="MORN"/>
    <property type="match status" value="2"/>
</dbReference>
<gene>
    <name evidence="3" type="ORF">PHLGIDRAFT_25750</name>
</gene>
<dbReference type="HOGENOM" id="CLU_401202_0_0_1"/>
<evidence type="ECO:0000259" key="2">
    <source>
        <dbReference type="Pfam" id="PF24674"/>
    </source>
</evidence>
<keyword evidence="4" id="KW-1185">Reference proteome</keyword>
<accession>A0A0C3S318</accession>
<dbReference type="SUPFAM" id="SSF82185">
    <property type="entry name" value="Histone H3 K4-specific methyltransferase SET7/9 N-terminal domain"/>
    <property type="match status" value="1"/>
</dbReference>
<evidence type="ECO:0000313" key="4">
    <source>
        <dbReference type="Proteomes" id="UP000053257"/>
    </source>
</evidence>
<dbReference type="Proteomes" id="UP000053257">
    <property type="component" value="Unassembled WGS sequence"/>
</dbReference>
<dbReference type="InterPro" id="IPR052090">
    <property type="entry name" value="Cytolytic_pore-forming_toxin"/>
</dbReference>
<evidence type="ECO:0000256" key="1">
    <source>
        <dbReference type="ARBA" id="ARBA00022737"/>
    </source>
</evidence>
<keyword evidence="1" id="KW-0677">Repeat</keyword>
<dbReference type="Gene3D" id="2.20.110.10">
    <property type="entry name" value="Histone H3 K4-specific methyltransferase SET7/9 N-terminal domain"/>
    <property type="match status" value="1"/>
</dbReference>